<dbReference type="GO" id="GO:0002161">
    <property type="term" value="F:aminoacyl-tRNA deacylase activity"/>
    <property type="evidence" value="ECO:0007669"/>
    <property type="project" value="InterPro"/>
</dbReference>
<dbReference type="Gene3D" id="3.90.960.10">
    <property type="entry name" value="YbaK/aminoacyl-tRNA synthetase-associated domain"/>
    <property type="match status" value="1"/>
</dbReference>
<evidence type="ECO:0000259" key="1">
    <source>
        <dbReference type="Pfam" id="PF04073"/>
    </source>
</evidence>
<dbReference type="RefSeq" id="WP_030508606.1">
    <property type="nucleotide sequence ID" value="NZ_FTNI01000025.1"/>
</dbReference>
<sequence>MKDALAIHRWLLAHQIHHEIVRLPRPLTCSDELPEVLGVTPEKCLCVSLFEVSARGRTHEVAVVSAVNACPVPAAVGAVLRAHRVTPASAFTVNSATDYAHGLVCPLLLPDDLTVLVDQRLMDRIDPDEVVHTATGERRTALRLRAIHLFDLVAAKPVDLSATHRRGLASLVSPMRTA</sequence>
<dbReference type="EMBL" id="FTNI01000025">
    <property type="protein sequence ID" value="SIS06397.1"/>
    <property type="molecule type" value="Genomic_DNA"/>
</dbReference>
<dbReference type="InterPro" id="IPR007214">
    <property type="entry name" value="YbaK/aa-tRNA-synth-assoc-dom"/>
</dbReference>
<dbReference type="STRING" id="58117.SAMN05421833_12584"/>
<keyword evidence="3" id="KW-1185">Reference proteome</keyword>
<dbReference type="AlphaFoldDB" id="A0A1N7G1E9"/>
<feature type="domain" description="YbaK/aminoacyl-tRNA synthetase-associated" evidence="1">
    <location>
        <begin position="31"/>
        <end position="125"/>
    </location>
</feature>
<evidence type="ECO:0000313" key="2">
    <source>
        <dbReference type="EMBL" id="SIS06397.1"/>
    </source>
</evidence>
<dbReference type="InterPro" id="IPR036754">
    <property type="entry name" value="YbaK/aa-tRNA-synt-asso_dom_sf"/>
</dbReference>
<organism evidence="2 3">
    <name type="scientific">Microbispora rosea</name>
    <dbReference type="NCBI Taxonomy" id="58117"/>
    <lineage>
        <taxon>Bacteria</taxon>
        <taxon>Bacillati</taxon>
        <taxon>Actinomycetota</taxon>
        <taxon>Actinomycetes</taxon>
        <taxon>Streptosporangiales</taxon>
        <taxon>Streptosporangiaceae</taxon>
        <taxon>Microbispora</taxon>
    </lineage>
</organism>
<proteinExistence type="predicted"/>
<dbReference type="Proteomes" id="UP000186096">
    <property type="component" value="Unassembled WGS sequence"/>
</dbReference>
<protein>
    <submittedName>
        <fullName evidence="2">Cys-tRNA(Pro) deacylase, prolyl-tRNA editing enzyme YbaK/EbsC</fullName>
    </submittedName>
</protein>
<evidence type="ECO:0000313" key="3">
    <source>
        <dbReference type="Proteomes" id="UP000186096"/>
    </source>
</evidence>
<reference evidence="3" key="1">
    <citation type="submission" date="2017-01" db="EMBL/GenBank/DDBJ databases">
        <authorList>
            <person name="Varghese N."/>
            <person name="Submissions S."/>
        </authorList>
    </citation>
    <scope>NUCLEOTIDE SEQUENCE [LARGE SCALE GENOMIC DNA]</scope>
    <source>
        <strain evidence="3">ATCC 12950</strain>
    </source>
</reference>
<dbReference type="SUPFAM" id="SSF55826">
    <property type="entry name" value="YbaK/ProRS associated domain"/>
    <property type="match status" value="1"/>
</dbReference>
<gene>
    <name evidence="2" type="ORF">SAMN05421833_12584</name>
</gene>
<dbReference type="GeneID" id="97493491"/>
<dbReference type="Pfam" id="PF04073">
    <property type="entry name" value="tRNA_edit"/>
    <property type="match status" value="1"/>
</dbReference>
<dbReference type="OrthoDB" id="3533795at2"/>
<accession>A0A1N7G1E9</accession>
<name>A0A1N7G1E9_9ACTN</name>